<feature type="region of interest" description="Disordered" evidence="1">
    <location>
        <begin position="196"/>
        <end position="232"/>
    </location>
</feature>
<accession>A0A0K1PKN9</accession>
<keyword evidence="2" id="KW-0732">Signal</keyword>
<dbReference type="PROSITE" id="PS51257">
    <property type="entry name" value="PROKAR_LIPOPROTEIN"/>
    <property type="match status" value="1"/>
</dbReference>
<reference evidence="3 4" key="1">
    <citation type="submission" date="2015-08" db="EMBL/GenBank/DDBJ databases">
        <authorList>
            <person name="Babu N.S."/>
            <person name="Beckwith C.J."/>
            <person name="Beseler K.G."/>
            <person name="Brison A."/>
            <person name="Carone J.V."/>
            <person name="Caskin T.P."/>
            <person name="Diamond M."/>
            <person name="Durham M.E."/>
            <person name="Foxe J.M."/>
            <person name="Go M."/>
            <person name="Henderson B.A."/>
            <person name="Jones I.B."/>
            <person name="McGettigan J.A."/>
            <person name="Micheletti S.J."/>
            <person name="Nasrallah M.E."/>
            <person name="Ortiz D."/>
            <person name="Piller C.R."/>
            <person name="Privatt S.R."/>
            <person name="Schneider S.L."/>
            <person name="Sharp S."/>
            <person name="Smith T.C."/>
            <person name="Stanton J.D."/>
            <person name="Ullery H.E."/>
            <person name="Wilson R.J."/>
            <person name="Serrano M.G."/>
            <person name="Buck G."/>
            <person name="Lee V."/>
            <person name="Wang Y."/>
            <person name="Carvalho R."/>
            <person name="Voegtly L."/>
            <person name="Shi R."/>
            <person name="Duckworth R."/>
            <person name="Johnson A."/>
            <person name="Loviza R."/>
            <person name="Walstead R."/>
            <person name="Shah Z."/>
            <person name="Kiflezghi M."/>
            <person name="Wade K."/>
            <person name="Ball S.L."/>
            <person name="Bradley K.W."/>
            <person name="Asai D.J."/>
            <person name="Bowman C.A."/>
            <person name="Russell D.A."/>
            <person name="Pope W.H."/>
            <person name="Jacobs-Sera D."/>
            <person name="Hendrix R.W."/>
            <person name="Hatfull G.F."/>
        </authorList>
    </citation>
    <scope>NUCLEOTIDE SEQUENCE [LARGE SCALE GENOMIC DNA]</scope>
    <source>
        <strain evidence="3 4">DSM 27648</strain>
    </source>
</reference>
<feature type="compositionally biased region" description="Low complexity" evidence="1">
    <location>
        <begin position="47"/>
        <end position="59"/>
    </location>
</feature>
<sequence length="232" mass="22699">MFRTTLPLALSAILFAAACGGSDPAPKAPETEPVASAAPAPEPTPAPTAEAKPEAAPAPAAEPAPAPVSIAVAAMKFTPAKKGKTKALEIKGDGSIQQDGKPFLKISGDHVEDASGKTLVTVGSDGALTGDVKSGLKLVGDDIVGDDAKISVGDDGTATITLGKKSESFGKFEGGAGAKKAAALVTLVLGGVPKDAAKPAEKAAPAKPAAGDKKDAAKPAAAPADKKAPAKK</sequence>
<dbReference type="Proteomes" id="UP000064967">
    <property type="component" value="Chromosome"/>
</dbReference>
<evidence type="ECO:0000256" key="2">
    <source>
        <dbReference type="SAM" id="SignalP"/>
    </source>
</evidence>
<dbReference type="KEGG" id="llu:AKJ09_00767"/>
<evidence type="ECO:0000256" key="1">
    <source>
        <dbReference type="SAM" id="MobiDB-lite"/>
    </source>
</evidence>
<evidence type="ECO:0000313" key="4">
    <source>
        <dbReference type="Proteomes" id="UP000064967"/>
    </source>
</evidence>
<organism evidence="3 4">
    <name type="scientific">Labilithrix luteola</name>
    <dbReference type="NCBI Taxonomy" id="1391654"/>
    <lineage>
        <taxon>Bacteria</taxon>
        <taxon>Pseudomonadati</taxon>
        <taxon>Myxococcota</taxon>
        <taxon>Polyangia</taxon>
        <taxon>Polyangiales</taxon>
        <taxon>Labilitrichaceae</taxon>
        <taxon>Labilithrix</taxon>
    </lineage>
</organism>
<proteinExistence type="predicted"/>
<feature type="signal peptide" evidence="2">
    <location>
        <begin position="1"/>
        <end position="18"/>
    </location>
</feature>
<gene>
    <name evidence="3" type="ORF">AKJ09_00767</name>
</gene>
<name>A0A0K1PKN9_9BACT</name>
<keyword evidence="4" id="KW-1185">Reference proteome</keyword>
<protein>
    <submittedName>
        <fullName evidence="3">Proline-rich protein</fullName>
    </submittedName>
</protein>
<feature type="chain" id="PRO_5005465618" evidence="2">
    <location>
        <begin position="19"/>
        <end position="232"/>
    </location>
</feature>
<feature type="region of interest" description="Disordered" evidence="1">
    <location>
        <begin position="22"/>
        <end position="62"/>
    </location>
</feature>
<evidence type="ECO:0000313" key="3">
    <source>
        <dbReference type="EMBL" id="AKU94103.1"/>
    </source>
</evidence>
<dbReference type="AlphaFoldDB" id="A0A0K1PKN9"/>
<dbReference type="EMBL" id="CP012333">
    <property type="protein sequence ID" value="AKU94103.1"/>
    <property type="molecule type" value="Genomic_DNA"/>
</dbReference>
<dbReference type="RefSeq" id="WP_146645754.1">
    <property type="nucleotide sequence ID" value="NZ_CP012333.1"/>
</dbReference>